<keyword evidence="2" id="KW-1185">Reference proteome</keyword>
<evidence type="ECO:0008006" key="3">
    <source>
        <dbReference type="Google" id="ProtNLM"/>
    </source>
</evidence>
<dbReference type="RefSeq" id="WP_054256105.1">
    <property type="nucleotide sequence ID" value="NZ_CYIG01000013.1"/>
</dbReference>
<sequence>MLHVIANTRFFLTAFVMERLRGVEGVRVLPHGNHDRGLTHSLAKFAEASLPWVGLGSRAFSAGYLAQLRAIEPSDSVLVFGVENVKELRILRRHIRAQRRTLFTWNPVRDYQQNPLLRLVHIRALKGLGMEVVTFDPEDAQRHGLRLVDQVYRDVSPYLEGDVAQDIDLYFVGQDKGRLPTLARLHAAARQAGLRVHFHITPDRHRAYTAQERALLTPTPLPYAENLAWVRRARCLLEVVQPHQSGPTVRSLEAAFFGTKLLTTRAAAVQDDLYTPGRVFVDGHDAPDSLGAFIRAPHPPIDPALLARHDMLHWHRQFI</sequence>
<name>A0A1I7IM43_9BURK</name>
<evidence type="ECO:0000313" key="2">
    <source>
        <dbReference type="Proteomes" id="UP000183656"/>
    </source>
</evidence>
<evidence type="ECO:0000313" key="1">
    <source>
        <dbReference type="EMBL" id="SFU73978.1"/>
    </source>
</evidence>
<gene>
    <name evidence="1" type="ORF">SAMN04489707_101757</name>
</gene>
<protein>
    <recommendedName>
        <fullName evidence="3">Glycosyl transferases group 1</fullName>
    </recommendedName>
</protein>
<reference evidence="1 2" key="1">
    <citation type="submission" date="2016-10" db="EMBL/GenBank/DDBJ databases">
        <authorList>
            <person name="de Groot N.N."/>
        </authorList>
    </citation>
    <scope>NUCLEOTIDE SEQUENCE [LARGE SCALE GENOMIC DNA]</scope>
    <source>
        <strain evidence="1 2">R-24608</strain>
    </source>
</reference>
<dbReference type="STRING" id="343013.SAMN04489707_101757"/>
<dbReference type="EMBL" id="FPBX01000017">
    <property type="protein sequence ID" value="SFU73978.1"/>
    <property type="molecule type" value="Genomic_DNA"/>
</dbReference>
<dbReference type="OrthoDB" id="3251881at2"/>
<dbReference type="Proteomes" id="UP000183656">
    <property type="component" value="Unassembled WGS sequence"/>
</dbReference>
<proteinExistence type="predicted"/>
<accession>A0A1I7IM43</accession>
<organism evidence="1 2">
    <name type="scientific">Paenacidovorax caeni</name>
    <dbReference type="NCBI Taxonomy" id="343013"/>
    <lineage>
        <taxon>Bacteria</taxon>
        <taxon>Pseudomonadati</taxon>
        <taxon>Pseudomonadota</taxon>
        <taxon>Betaproteobacteria</taxon>
        <taxon>Burkholderiales</taxon>
        <taxon>Comamonadaceae</taxon>
        <taxon>Paenacidovorax</taxon>
    </lineage>
</organism>
<dbReference type="AlphaFoldDB" id="A0A1I7IM43"/>